<accession>A0A938YMW6</accession>
<dbReference type="Pfam" id="PF18894">
    <property type="entry name" value="PhageMetallopep"/>
    <property type="match status" value="1"/>
</dbReference>
<organism evidence="2 3">
    <name type="scientific">Candidatus Iainarchaeum sp</name>
    <dbReference type="NCBI Taxonomy" id="3101447"/>
    <lineage>
        <taxon>Archaea</taxon>
        <taxon>Candidatus Iainarchaeota</taxon>
        <taxon>Candidatus Iainarchaeia</taxon>
        <taxon>Candidatus Iainarchaeales</taxon>
        <taxon>Candidatus Iainarchaeaceae</taxon>
        <taxon>Candidatus Iainarchaeum</taxon>
    </lineage>
</organism>
<evidence type="ECO:0000313" key="2">
    <source>
        <dbReference type="EMBL" id="MBN2067119.1"/>
    </source>
</evidence>
<dbReference type="EMBL" id="JAFGDB010000025">
    <property type="protein sequence ID" value="MBN2067119.1"/>
    <property type="molecule type" value="Genomic_DNA"/>
</dbReference>
<dbReference type="Proteomes" id="UP000809243">
    <property type="component" value="Unassembled WGS sequence"/>
</dbReference>
<dbReference type="InterPro" id="IPR043998">
    <property type="entry name" value="Put_Metallopep"/>
</dbReference>
<protein>
    <submittedName>
        <fullName evidence="2">Metallopeptidase</fullName>
    </submittedName>
</protein>
<sequence>MRYSFSEEWTEKARGLARQLQFDHIDLGRIACVQSTGTKTRRIIARIHTLGKVMQLGMAQKPFYVIELISERFGKMQPEEQTKTLIHELLHIPHSFGGGFRHHKPYVNNKTVEEAFRKLGI</sequence>
<gene>
    <name evidence="2" type="ORF">JW744_01485</name>
</gene>
<evidence type="ECO:0000313" key="3">
    <source>
        <dbReference type="Proteomes" id="UP000809243"/>
    </source>
</evidence>
<proteinExistence type="predicted"/>
<evidence type="ECO:0000259" key="1">
    <source>
        <dbReference type="Pfam" id="PF18894"/>
    </source>
</evidence>
<name>A0A938YMW6_9ARCH</name>
<feature type="domain" description="Putative phage metallopeptidase" evidence="1">
    <location>
        <begin position="3"/>
        <end position="103"/>
    </location>
</feature>
<comment type="caution">
    <text evidence="2">The sequence shown here is derived from an EMBL/GenBank/DDBJ whole genome shotgun (WGS) entry which is preliminary data.</text>
</comment>
<reference evidence="2" key="1">
    <citation type="submission" date="2021-01" db="EMBL/GenBank/DDBJ databases">
        <title>Active Sulfur Cycling in an Early Earth Analoge.</title>
        <authorList>
            <person name="Hahn C.R."/>
            <person name="Youssef N.H."/>
            <person name="Elshahed M."/>
        </authorList>
    </citation>
    <scope>NUCLEOTIDE SEQUENCE</scope>
    <source>
        <strain evidence="2">Zod_Metabat.1151</strain>
    </source>
</reference>
<dbReference type="AlphaFoldDB" id="A0A938YMW6"/>